<dbReference type="EMBL" id="JANBVB010002416">
    <property type="protein sequence ID" value="KAJ2885447.1"/>
    <property type="molecule type" value="Genomic_DNA"/>
</dbReference>
<comment type="caution">
    <text evidence="1">The sequence shown here is derived from an EMBL/GenBank/DDBJ whole genome shotgun (WGS) entry which is preliminary data.</text>
</comment>
<proteinExistence type="predicted"/>
<gene>
    <name evidence="1" type="ORF">IWW38_005324</name>
</gene>
<organism evidence="1 2">
    <name type="scientific">Coemansia aciculifera</name>
    <dbReference type="NCBI Taxonomy" id="417176"/>
    <lineage>
        <taxon>Eukaryota</taxon>
        <taxon>Fungi</taxon>
        <taxon>Fungi incertae sedis</taxon>
        <taxon>Zoopagomycota</taxon>
        <taxon>Kickxellomycotina</taxon>
        <taxon>Kickxellomycetes</taxon>
        <taxon>Kickxellales</taxon>
        <taxon>Kickxellaceae</taxon>
        <taxon>Coemansia</taxon>
    </lineage>
</organism>
<accession>A0ACC1LVC9</accession>
<name>A0ACC1LVC9_9FUNG</name>
<sequence>MTVEVVVPVKEWSVTCRYLSEAKEAIRPDLQPHAQRPGGKGMTHADWAASRKRWQAWAEGRANRAAERVGKMLLACYSEPWLPPRAEPRRMAQSTASEEGEIMDEDLTPPGAAVSVAGVSRTRTEAAASSMEVDQDEARKRKAGKSSVASTNSFAALDGRANEMEEIEELGSASNPSVSQPENEQSAMTGVENHQSPLAAASAKTRGGRKSIVREGGLGSQANDCV</sequence>
<evidence type="ECO:0000313" key="2">
    <source>
        <dbReference type="Proteomes" id="UP001139981"/>
    </source>
</evidence>
<keyword evidence="2" id="KW-1185">Reference proteome</keyword>
<dbReference type="Proteomes" id="UP001139981">
    <property type="component" value="Unassembled WGS sequence"/>
</dbReference>
<reference evidence="1" key="1">
    <citation type="submission" date="2022-07" db="EMBL/GenBank/DDBJ databases">
        <title>Phylogenomic reconstructions and comparative analyses of Kickxellomycotina fungi.</title>
        <authorList>
            <person name="Reynolds N.K."/>
            <person name="Stajich J.E."/>
            <person name="Barry K."/>
            <person name="Grigoriev I.V."/>
            <person name="Crous P."/>
            <person name="Smith M.E."/>
        </authorList>
    </citation>
    <scope>NUCLEOTIDE SEQUENCE</scope>
    <source>
        <strain evidence="1">CBS 190363</strain>
    </source>
</reference>
<protein>
    <submittedName>
        <fullName evidence="1">Uncharacterized protein</fullName>
    </submittedName>
</protein>
<evidence type="ECO:0000313" key="1">
    <source>
        <dbReference type="EMBL" id="KAJ2885447.1"/>
    </source>
</evidence>